<dbReference type="SUPFAM" id="SSF48452">
    <property type="entry name" value="TPR-like"/>
    <property type="match status" value="1"/>
</dbReference>
<protein>
    <submittedName>
        <fullName evidence="1">Uncharacterized protein</fullName>
    </submittedName>
</protein>
<dbReference type="AlphaFoldDB" id="A0AAW0DI81"/>
<reference evidence="1 2" key="1">
    <citation type="submission" date="2024-01" db="EMBL/GenBank/DDBJ databases">
        <title>A draft genome for a cacao thread blight-causing isolate of Paramarasmius palmivorus.</title>
        <authorList>
            <person name="Baruah I.K."/>
            <person name="Bukari Y."/>
            <person name="Amoako-Attah I."/>
            <person name="Meinhardt L.W."/>
            <person name="Bailey B.A."/>
            <person name="Cohen S.P."/>
        </authorList>
    </citation>
    <scope>NUCLEOTIDE SEQUENCE [LARGE SCALE GENOMIC DNA]</scope>
    <source>
        <strain evidence="1 2">GH-12</strain>
    </source>
</reference>
<dbReference type="InterPro" id="IPR050754">
    <property type="entry name" value="FKBP4/5/8-like"/>
</dbReference>
<comment type="caution">
    <text evidence="1">The sequence shown here is derived from an EMBL/GenBank/DDBJ whole genome shotgun (WGS) entry which is preliminary data.</text>
</comment>
<dbReference type="EMBL" id="JAYKXP010000014">
    <property type="protein sequence ID" value="KAK7050872.1"/>
    <property type="molecule type" value="Genomic_DNA"/>
</dbReference>
<keyword evidence="2" id="KW-1185">Reference proteome</keyword>
<sequence>MSAEQKLVTAKEFKDKADQAFKAGDIRTALMNYHSVGLQVKCVLWLVILTRGFQALTYLHGLDKSALKQISMASPQAMQRAEGEAMAEKTEVDEMLEKVYANMSACHMKNQNWKRAQETAEKALSKNEKNWKAMFRKAKALGEQGYLEKSEKVFEELKTKNPDGKLHDCSRLVRRTYFDADAQIVDAELARFRAIDKERDRVNKQKLKGTYLSHFNTA</sequence>
<gene>
    <name evidence="1" type="ORF">VNI00_004984</name>
</gene>
<dbReference type="GO" id="GO:0005829">
    <property type="term" value="C:cytosol"/>
    <property type="evidence" value="ECO:0007669"/>
    <property type="project" value="TreeGrafter"/>
</dbReference>
<dbReference type="GO" id="GO:0044183">
    <property type="term" value="F:protein folding chaperone"/>
    <property type="evidence" value="ECO:0007669"/>
    <property type="project" value="TreeGrafter"/>
</dbReference>
<dbReference type="GO" id="GO:0016020">
    <property type="term" value="C:membrane"/>
    <property type="evidence" value="ECO:0007669"/>
    <property type="project" value="TreeGrafter"/>
</dbReference>
<accession>A0AAW0DI81</accession>
<evidence type="ECO:0000313" key="1">
    <source>
        <dbReference type="EMBL" id="KAK7050872.1"/>
    </source>
</evidence>
<dbReference type="Proteomes" id="UP001383192">
    <property type="component" value="Unassembled WGS sequence"/>
</dbReference>
<dbReference type="InterPro" id="IPR011990">
    <property type="entry name" value="TPR-like_helical_dom_sf"/>
</dbReference>
<dbReference type="GO" id="GO:0043066">
    <property type="term" value="P:negative regulation of apoptotic process"/>
    <property type="evidence" value="ECO:0007669"/>
    <property type="project" value="TreeGrafter"/>
</dbReference>
<dbReference type="Gene3D" id="1.25.40.10">
    <property type="entry name" value="Tetratricopeptide repeat domain"/>
    <property type="match status" value="1"/>
</dbReference>
<dbReference type="GO" id="GO:0005740">
    <property type="term" value="C:mitochondrial envelope"/>
    <property type="evidence" value="ECO:0007669"/>
    <property type="project" value="TreeGrafter"/>
</dbReference>
<name>A0AAW0DI81_9AGAR</name>
<dbReference type="PANTHER" id="PTHR46512:SF1">
    <property type="entry name" value="PEPTIDYLPROLYL ISOMERASE"/>
    <property type="match status" value="1"/>
</dbReference>
<dbReference type="PANTHER" id="PTHR46512">
    <property type="entry name" value="PEPTIDYLPROLYL ISOMERASE"/>
    <property type="match status" value="1"/>
</dbReference>
<evidence type="ECO:0000313" key="2">
    <source>
        <dbReference type="Proteomes" id="UP001383192"/>
    </source>
</evidence>
<organism evidence="1 2">
    <name type="scientific">Paramarasmius palmivorus</name>
    <dbReference type="NCBI Taxonomy" id="297713"/>
    <lineage>
        <taxon>Eukaryota</taxon>
        <taxon>Fungi</taxon>
        <taxon>Dikarya</taxon>
        <taxon>Basidiomycota</taxon>
        <taxon>Agaricomycotina</taxon>
        <taxon>Agaricomycetes</taxon>
        <taxon>Agaricomycetidae</taxon>
        <taxon>Agaricales</taxon>
        <taxon>Marasmiineae</taxon>
        <taxon>Marasmiaceae</taxon>
        <taxon>Paramarasmius</taxon>
    </lineage>
</organism>
<dbReference type="GO" id="GO:0012505">
    <property type="term" value="C:endomembrane system"/>
    <property type="evidence" value="ECO:0007669"/>
    <property type="project" value="TreeGrafter"/>
</dbReference>
<proteinExistence type="predicted"/>